<protein>
    <submittedName>
        <fullName evidence="2">Uncharacterized protein</fullName>
    </submittedName>
</protein>
<evidence type="ECO:0000256" key="1">
    <source>
        <dbReference type="SAM" id="Coils"/>
    </source>
</evidence>
<dbReference type="Proteomes" id="UP000232688">
    <property type="component" value="Unassembled WGS sequence"/>
</dbReference>
<reference evidence="2 3" key="2">
    <citation type="submission" date="2017-10" db="EMBL/GenBank/DDBJ databases">
        <title>Genome analyses suggest a sexual origin of heterokaryosis in a supposedly ancient asexual fungus.</title>
        <authorList>
            <person name="Corradi N."/>
            <person name="Sedzielewska K."/>
            <person name="Noel J."/>
            <person name="Charron P."/>
            <person name="Farinelli L."/>
            <person name="Marton T."/>
            <person name="Kruger M."/>
            <person name="Pelin A."/>
            <person name="Brachmann A."/>
            <person name="Corradi N."/>
        </authorList>
    </citation>
    <scope>NUCLEOTIDE SEQUENCE [LARGE SCALE GENOMIC DNA]</scope>
    <source>
        <strain evidence="2 3">A1</strain>
    </source>
</reference>
<gene>
    <name evidence="2" type="ORF">RhiirA1_466669</name>
</gene>
<feature type="coiled-coil region" evidence="1">
    <location>
        <begin position="32"/>
        <end position="66"/>
    </location>
</feature>
<name>A0A2N0RDG7_9GLOM</name>
<evidence type="ECO:0000313" key="3">
    <source>
        <dbReference type="Proteomes" id="UP000232688"/>
    </source>
</evidence>
<keyword evidence="1" id="KW-0175">Coiled coil</keyword>
<sequence>MYESQNLHNDFTWNTKNKIREVEADVIVKERMRLEKEEVKILTGNIKELEQKNQDTSSQNKNIQVNLGQTMIKSSSKRQKFGDTKISKCNENDMMQAIYKSAMDKGIGKGFQIKKQDDLIDKTGTLDNGKSEVDIDV</sequence>
<dbReference type="AlphaFoldDB" id="A0A2N0RDG7"/>
<proteinExistence type="predicted"/>
<evidence type="ECO:0000313" key="2">
    <source>
        <dbReference type="EMBL" id="PKC61341.1"/>
    </source>
</evidence>
<reference evidence="2 3" key="1">
    <citation type="submission" date="2017-10" db="EMBL/GenBank/DDBJ databases">
        <title>Extensive intraspecific genome diversity in a model arbuscular mycorrhizal fungus.</title>
        <authorList>
            <person name="Chen E.C.H."/>
            <person name="Morin E."/>
            <person name="Baudet D."/>
            <person name="Noel J."/>
            <person name="Ndikumana S."/>
            <person name="Charron P."/>
            <person name="St-Onge C."/>
            <person name="Giorgi J."/>
            <person name="Grigoriev I.V."/>
            <person name="Roux C."/>
            <person name="Martin F.M."/>
            <person name="Corradi N."/>
        </authorList>
    </citation>
    <scope>NUCLEOTIDE SEQUENCE [LARGE SCALE GENOMIC DNA]</scope>
    <source>
        <strain evidence="2 3">A1</strain>
    </source>
</reference>
<dbReference type="EMBL" id="LLXH01000998">
    <property type="protein sequence ID" value="PKC61341.1"/>
    <property type="molecule type" value="Genomic_DNA"/>
</dbReference>
<dbReference type="VEuPathDB" id="FungiDB:RhiirA1_466669"/>
<comment type="caution">
    <text evidence="2">The sequence shown here is derived from an EMBL/GenBank/DDBJ whole genome shotgun (WGS) entry which is preliminary data.</text>
</comment>
<organism evidence="2 3">
    <name type="scientific">Rhizophagus irregularis</name>
    <dbReference type="NCBI Taxonomy" id="588596"/>
    <lineage>
        <taxon>Eukaryota</taxon>
        <taxon>Fungi</taxon>
        <taxon>Fungi incertae sedis</taxon>
        <taxon>Mucoromycota</taxon>
        <taxon>Glomeromycotina</taxon>
        <taxon>Glomeromycetes</taxon>
        <taxon>Glomerales</taxon>
        <taxon>Glomeraceae</taxon>
        <taxon>Rhizophagus</taxon>
    </lineage>
</organism>
<dbReference type="VEuPathDB" id="FungiDB:FUN_020307"/>
<accession>A0A2N0RDG7</accession>